<name>A0AA38F120_TAXCH</name>
<keyword evidence="2" id="KW-1185">Reference proteome</keyword>
<comment type="caution">
    <text evidence="1">The sequence shown here is derived from an EMBL/GenBank/DDBJ whole genome shotgun (WGS) entry which is preliminary data.</text>
</comment>
<reference evidence="1 2" key="1">
    <citation type="journal article" date="2021" name="Nat. Plants">
        <title>The Taxus genome provides insights into paclitaxel biosynthesis.</title>
        <authorList>
            <person name="Xiong X."/>
            <person name="Gou J."/>
            <person name="Liao Q."/>
            <person name="Li Y."/>
            <person name="Zhou Q."/>
            <person name="Bi G."/>
            <person name="Li C."/>
            <person name="Du R."/>
            <person name="Wang X."/>
            <person name="Sun T."/>
            <person name="Guo L."/>
            <person name="Liang H."/>
            <person name="Lu P."/>
            <person name="Wu Y."/>
            <person name="Zhang Z."/>
            <person name="Ro D.K."/>
            <person name="Shang Y."/>
            <person name="Huang S."/>
            <person name="Yan J."/>
        </authorList>
    </citation>
    <scope>NUCLEOTIDE SEQUENCE [LARGE SCALE GENOMIC DNA]</scope>
    <source>
        <strain evidence="1">Ta-2019</strain>
    </source>
</reference>
<dbReference type="Proteomes" id="UP000824469">
    <property type="component" value="Unassembled WGS sequence"/>
</dbReference>
<accession>A0AA38F120</accession>
<evidence type="ECO:0000313" key="1">
    <source>
        <dbReference type="EMBL" id="KAH9289104.1"/>
    </source>
</evidence>
<dbReference type="AlphaFoldDB" id="A0AA38F120"/>
<sequence length="79" mass="8914">MLSTLVEDLCGVNFMRSVIDKKTSPYKIESVVKNEHATRGSMLFSRFVDAVEKKTIEIHDLLGEIIDLVLKCGRFVGIK</sequence>
<protein>
    <submittedName>
        <fullName evidence="1">Uncharacterized protein</fullName>
    </submittedName>
</protein>
<gene>
    <name evidence="1" type="ORF">KI387_033221</name>
</gene>
<feature type="non-terminal residue" evidence="1">
    <location>
        <position position="79"/>
    </location>
</feature>
<dbReference type="EMBL" id="JAHRHJ020003813">
    <property type="protein sequence ID" value="KAH9289104.1"/>
    <property type="molecule type" value="Genomic_DNA"/>
</dbReference>
<proteinExistence type="predicted"/>
<evidence type="ECO:0000313" key="2">
    <source>
        <dbReference type="Proteomes" id="UP000824469"/>
    </source>
</evidence>
<organism evidence="1 2">
    <name type="scientific">Taxus chinensis</name>
    <name type="common">Chinese yew</name>
    <name type="synonym">Taxus wallichiana var. chinensis</name>
    <dbReference type="NCBI Taxonomy" id="29808"/>
    <lineage>
        <taxon>Eukaryota</taxon>
        <taxon>Viridiplantae</taxon>
        <taxon>Streptophyta</taxon>
        <taxon>Embryophyta</taxon>
        <taxon>Tracheophyta</taxon>
        <taxon>Spermatophyta</taxon>
        <taxon>Pinopsida</taxon>
        <taxon>Pinidae</taxon>
        <taxon>Conifers II</taxon>
        <taxon>Cupressales</taxon>
        <taxon>Taxaceae</taxon>
        <taxon>Taxus</taxon>
    </lineage>
</organism>